<dbReference type="Pfam" id="PF00534">
    <property type="entry name" value="Glycos_transf_1"/>
    <property type="match status" value="1"/>
</dbReference>
<keyword evidence="3" id="KW-1185">Reference proteome</keyword>
<dbReference type="SUPFAM" id="SSF53756">
    <property type="entry name" value="UDP-Glycosyltransferase/glycogen phosphorylase"/>
    <property type="match status" value="1"/>
</dbReference>
<evidence type="ECO:0000313" key="2">
    <source>
        <dbReference type="EMBL" id="MBB4044042.1"/>
    </source>
</evidence>
<accession>A0A840D6J6</accession>
<name>A0A840D6J6_9BACE</name>
<dbReference type="Proteomes" id="UP000560658">
    <property type="component" value="Unassembled WGS sequence"/>
</dbReference>
<reference evidence="2" key="1">
    <citation type="submission" date="2020-08" db="EMBL/GenBank/DDBJ databases">
        <title>Genomic Encyclopedia of Type Strains, Phase IV (KMG-IV): sequencing the most valuable type-strain genomes for metagenomic binning, comparative biology and taxonomic classification.</title>
        <authorList>
            <person name="Goeker M."/>
        </authorList>
    </citation>
    <scope>NUCLEOTIDE SEQUENCE [LARGE SCALE GENOMIC DNA]</scope>
    <source>
        <strain evidence="2">DSM 105720</strain>
    </source>
</reference>
<gene>
    <name evidence="2" type="ORF">GGR06_001831</name>
</gene>
<protein>
    <submittedName>
        <fullName evidence="2">Glycosyltransferase involved in cell wall biosynthesis</fullName>
    </submittedName>
</protein>
<dbReference type="EMBL" id="JACIER010000006">
    <property type="protein sequence ID" value="MBB4044042.1"/>
    <property type="molecule type" value="Genomic_DNA"/>
</dbReference>
<sequence>MKLVFLSHDSNHTGGAQKCLVDLFKGLKCKYPHCEIYVIFPSEGELIETCAPYIDGYKVIPMPWWLLDNNRVISFRKKVSFAFKTIKRVMKVVRYLRLIKPDYAVTNTIVLPYLALSCKILSVKHIWFIHEIPTTWGDRKFVFSLEGILKFIDSFSAKVVVPSNFAKSFYTQAIRINKIDVITQAVDLDVSCSSVQAEHKRYTILLVGTFDSNKGQMELLQAIKSIVDSGRDISCYLVGSDAGNLSICKKFISTNELEDNVTIAPFTNDIYAYYLLADILVVCSGFETFGRVVVEAQKCGLPAILTDVGANPERIQDGVNGLLYAKGDIDDLVCKIEVLRDKCKRDEFVKQVKQIKLEKYSLVSFASQFYDLLK</sequence>
<evidence type="ECO:0000313" key="3">
    <source>
        <dbReference type="Proteomes" id="UP000560658"/>
    </source>
</evidence>
<organism evidence="2 3">
    <name type="scientific">Bacteroides reticulotermitis</name>
    <dbReference type="NCBI Taxonomy" id="1133319"/>
    <lineage>
        <taxon>Bacteria</taxon>
        <taxon>Pseudomonadati</taxon>
        <taxon>Bacteroidota</taxon>
        <taxon>Bacteroidia</taxon>
        <taxon>Bacteroidales</taxon>
        <taxon>Bacteroidaceae</taxon>
        <taxon>Bacteroides</taxon>
    </lineage>
</organism>
<comment type="caution">
    <text evidence="2">The sequence shown here is derived from an EMBL/GenBank/DDBJ whole genome shotgun (WGS) entry which is preliminary data.</text>
</comment>
<dbReference type="InterPro" id="IPR050194">
    <property type="entry name" value="Glycosyltransferase_grp1"/>
</dbReference>
<dbReference type="Gene3D" id="3.40.50.2000">
    <property type="entry name" value="Glycogen Phosphorylase B"/>
    <property type="match status" value="2"/>
</dbReference>
<dbReference type="PANTHER" id="PTHR45947">
    <property type="entry name" value="SULFOQUINOVOSYL TRANSFERASE SQD2"/>
    <property type="match status" value="1"/>
</dbReference>
<dbReference type="AlphaFoldDB" id="A0A840D6J6"/>
<dbReference type="GO" id="GO:0016757">
    <property type="term" value="F:glycosyltransferase activity"/>
    <property type="evidence" value="ECO:0007669"/>
    <property type="project" value="InterPro"/>
</dbReference>
<dbReference type="RefSeq" id="WP_044160428.1">
    <property type="nucleotide sequence ID" value="NZ_JACIER010000006.1"/>
</dbReference>
<proteinExistence type="predicted"/>
<dbReference type="CDD" id="cd03801">
    <property type="entry name" value="GT4_PimA-like"/>
    <property type="match status" value="1"/>
</dbReference>
<feature type="domain" description="Glycosyl transferase family 1" evidence="1">
    <location>
        <begin position="197"/>
        <end position="353"/>
    </location>
</feature>
<dbReference type="PANTHER" id="PTHR45947:SF3">
    <property type="entry name" value="SULFOQUINOVOSYL TRANSFERASE SQD2"/>
    <property type="match status" value="1"/>
</dbReference>
<dbReference type="InterPro" id="IPR001296">
    <property type="entry name" value="Glyco_trans_1"/>
</dbReference>
<evidence type="ECO:0000259" key="1">
    <source>
        <dbReference type="Pfam" id="PF00534"/>
    </source>
</evidence>